<gene>
    <name evidence="1" type="ORF">EVAR_35534_1</name>
</gene>
<dbReference type="EMBL" id="BGZK01000743">
    <property type="protein sequence ID" value="GBP58755.1"/>
    <property type="molecule type" value="Genomic_DNA"/>
</dbReference>
<reference evidence="1 2" key="1">
    <citation type="journal article" date="2019" name="Commun. Biol.">
        <title>The bagworm genome reveals a unique fibroin gene that provides high tensile strength.</title>
        <authorList>
            <person name="Kono N."/>
            <person name="Nakamura H."/>
            <person name="Ohtoshi R."/>
            <person name="Tomita M."/>
            <person name="Numata K."/>
            <person name="Arakawa K."/>
        </authorList>
    </citation>
    <scope>NUCLEOTIDE SEQUENCE [LARGE SCALE GENOMIC DNA]</scope>
</reference>
<sequence>MPAPNREINDAFNRELEGKREYDDQKLDLVIQTNVLLLNPQQKEVYDTLMKAIDDGNGGEEVLIPRIPMIPTDMPFEFERLQFPICLAFAMTINKSQGQSLKITLGAKLGLIHSLHCDPNKKADVVPGDYVVNAIIAVAWRTAREYSGNGEDAPSDPAPPIYNVVSSVDNPLTWKHSYQNTRRLADSFISKILNLPNVASVKYKLWKDFLNLFLMATKSLKILELSVGELPYLLFHIAPAKLPVKLKTRLKQRYGSHPRVLPIFDQLVEFLEEKCLFLYKIPRDVQKSSGNASRWMTYDQRASDSGRRIKTPPPLRRKAALVLQKWVVRDVYRLRLRSYVDLAELNGMKCLSVRAVWYYVFYLIPNKWLHMFLCFLMHWIPAYIVDGALLLVGKKPIPPIVKLLILRTFHANKAHPQEIADSHIHQGVKSVKATDTTSLSGPLSCNGQKATKASLKQPQTTTNRHACQMLQTNHHQHYPNSYRQASNNGDL</sequence>
<comment type="caution">
    <text evidence="1">The sequence shown here is derived from an EMBL/GenBank/DDBJ whole genome shotgun (WGS) entry which is preliminary data.</text>
</comment>
<evidence type="ECO:0000313" key="1">
    <source>
        <dbReference type="EMBL" id="GBP58755.1"/>
    </source>
</evidence>
<evidence type="ECO:0000313" key="2">
    <source>
        <dbReference type="Proteomes" id="UP000299102"/>
    </source>
</evidence>
<dbReference type="GO" id="GO:0035336">
    <property type="term" value="P:long-chain fatty-acyl-CoA metabolic process"/>
    <property type="evidence" value="ECO:0007669"/>
    <property type="project" value="TreeGrafter"/>
</dbReference>
<name>A0A4C1X923_EUMVA</name>
<protein>
    <submittedName>
        <fullName evidence="1">Fatty acyl-CoA reductase CG5065</fullName>
    </submittedName>
</protein>
<dbReference type="GO" id="GO:0005777">
    <property type="term" value="C:peroxisome"/>
    <property type="evidence" value="ECO:0007669"/>
    <property type="project" value="TreeGrafter"/>
</dbReference>
<dbReference type="GO" id="GO:0080019">
    <property type="term" value="F:alcohol-forming very long-chain fatty acyl-CoA reductase activity"/>
    <property type="evidence" value="ECO:0007669"/>
    <property type="project" value="InterPro"/>
</dbReference>
<dbReference type="InterPro" id="IPR026055">
    <property type="entry name" value="FAR"/>
</dbReference>
<dbReference type="PANTHER" id="PTHR11011">
    <property type="entry name" value="MALE STERILITY PROTEIN 2-RELATED"/>
    <property type="match status" value="1"/>
</dbReference>
<dbReference type="AlphaFoldDB" id="A0A4C1X923"/>
<keyword evidence="2" id="KW-1185">Reference proteome</keyword>
<organism evidence="1 2">
    <name type="scientific">Eumeta variegata</name>
    <name type="common">Bagworm moth</name>
    <name type="synonym">Eumeta japonica</name>
    <dbReference type="NCBI Taxonomy" id="151549"/>
    <lineage>
        <taxon>Eukaryota</taxon>
        <taxon>Metazoa</taxon>
        <taxon>Ecdysozoa</taxon>
        <taxon>Arthropoda</taxon>
        <taxon>Hexapoda</taxon>
        <taxon>Insecta</taxon>
        <taxon>Pterygota</taxon>
        <taxon>Neoptera</taxon>
        <taxon>Endopterygota</taxon>
        <taxon>Lepidoptera</taxon>
        <taxon>Glossata</taxon>
        <taxon>Ditrysia</taxon>
        <taxon>Tineoidea</taxon>
        <taxon>Psychidae</taxon>
        <taxon>Oiketicinae</taxon>
        <taxon>Eumeta</taxon>
    </lineage>
</organism>
<dbReference type="Proteomes" id="UP000299102">
    <property type="component" value="Unassembled WGS sequence"/>
</dbReference>
<dbReference type="PANTHER" id="PTHR11011:SF60">
    <property type="entry name" value="FATTY ACYL-COA REDUCTASE-RELATED"/>
    <property type="match status" value="1"/>
</dbReference>
<dbReference type="OrthoDB" id="7489123at2759"/>
<accession>A0A4C1X923</accession>
<proteinExistence type="predicted"/>
<dbReference type="Gene3D" id="3.40.50.720">
    <property type="entry name" value="NAD(P)-binding Rossmann-like Domain"/>
    <property type="match status" value="1"/>
</dbReference>